<dbReference type="Pfam" id="PF13579">
    <property type="entry name" value="Glyco_trans_4_4"/>
    <property type="match status" value="1"/>
</dbReference>
<keyword evidence="3" id="KW-0808">Transferase</keyword>
<dbReference type="OrthoDB" id="9802525at2"/>
<evidence type="ECO:0000259" key="2">
    <source>
        <dbReference type="Pfam" id="PF13579"/>
    </source>
</evidence>
<dbReference type="PANTHER" id="PTHR45947">
    <property type="entry name" value="SULFOQUINOVOSYL TRANSFERASE SQD2"/>
    <property type="match status" value="1"/>
</dbReference>
<keyword evidence="3" id="KW-0328">Glycosyltransferase</keyword>
<dbReference type="EMBL" id="LT859958">
    <property type="protein sequence ID" value="SMX55096.1"/>
    <property type="molecule type" value="Genomic_DNA"/>
</dbReference>
<dbReference type="EC" id="2.4.-.-" evidence="3"/>
<dbReference type="Proteomes" id="UP000195514">
    <property type="component" value="Chromosome I"/>
</dbReference>
<evidence type="ECO:0000259" key="1">
    <source>
        <dbReference type="Pfam" id="PF00534"/>
    </source>
</evidence>
<feature type="domain" description="Glycosyltransferase subfamily 4-like N-terminal" evidence="2">
    <location>
        <begin position="77"/>
        <end position="171"/>
    </location>
</feature>
<dbReference type="SUPFAM" id="SSF53756">
    <property type="entry name" value="UDP-Glycosyltransferase/glycogen phosphorylase"/>
    <property type="match status" value="1"/>
</dbReference>
<evidence type="ECO:0000313" key="4">
    <source>
        <dbReference type="Proteomes" id="UP000195514"/>
    </source>
</evidence>
<dbReference type="Gene3D" id="3.40.50.2000">
    <property type="entry name" value="Glycogen Phosphorylase B"/>
    <property type="match status" value="2"/>
</dbReference>
<organism evidence="3 4">
    <name type="scientific">Candidatus Brevifilum fermentans</name>
    <dbReference type="NCBI Taxonomy" id="1986204"/>
    <lineage>
        <taxon>Bacteria</taxon>
        <taxon>Bacillati</taxon>
        <taxon>Chloroflexota</taxon>
        <taxon>Anaerolineae</taxon>
        <taxon>Anaerolineales</taxon>
        <taxon>Anaerolineaceae</taxon>
        <taxon>Candidatus Brevifilum</taxon>
    </lineage>
</organism>
<proteinExistence type="predicted"/>
<dbReference type="PROSITE" id="PS51257">
    <property type="entry name" value="PROKAR_LIPOPROTEIN"/>
    <property type="match status" value="1"/>
</dbReference>
<accession>A0A1Y6K682</accession>
<evidence type="ECO:0000313" key="3">
    <source>
        <dbReference type="EMBL" id="SMX55096.1"/>
    </source>
</evidence>
<dbReference type="GO" id="GO:0016757">
    <property type="term" value="F:glycosyltransferase activity"/>
    <property type="evidence" value="ECO:0007669"/>
    <property type="project" value="UniProtKB-KW"/>
</dbReference>
<dbReference type="AlphaFoldDB" id="A0A1Y6K682"/>
<protein>
    <submittedName>
        <fullName evidence="3">Putative glycosyltransferase</fullName>
        <ecNumber evidence="3">2.4.-.-</ecNumber>
    </submittedName>
</protein>
<dbReference type="InterPro" id="IPR050194">
    <property type="entry name" value="Glycosyltransferase_grp1"/>
</dbReference>
<dbReference type="InterPro" id="IPR001296">
    <property type="entry name" value="Glyco_trans_1"/>
</dbReference>
<dbReference type="PANTHER" id="PTHR45947:SF3">
    <property type="entry name" value="SULFOQUINOVOSYL TRANSFERASE SQD2"/>
    <property type="match status" value="1"/>
</dbReference>
<dbReference type="Pfam" id="PF00534">
    <property type="entry name" value="Glycos_transf_1"/>
    <property type="match status" value="1"/>
</dbReference>
<gene>
    <name evidence="3" type="ORF">CFX1CAM_2031</name>
</gene>
<reference evidence="4" key="1">
    <citation type="submission" date="2017-05" db="EMBL/GenBank/DDBJ databases">
        <authorList>
            <person name="Kirkegaard R."/>
            <person name="Mcilroy J S."/>
        </authorList>
    </citation>
    <scope>NUCLEOTIDE SEQUENCE [LARGE SCALE GENOMIC DNA]</scope>
</reference>
<dbReference type="RefSeq" id="WP_087862885.1">
    <property type="nucleotide sequence ID" value="NZ_LT859958.1"/>
</dbReference>
<dbReference type="CDD" id="cd03801">
    <property type="entry name" value="GT4_PimA-like"/>
    <property type="match status" value="1"/>
</dbReference>
<feature type="domain" description="Glycosyl transferase family 1" evidence="1">
    <location>
        <begin position="191"/>
        <end position="343"/>
    </location>
</feature>
<sequence length="368" mass="40651">MSTFAGKVGVVQRVLAEYRAPFFNALGQACPGGLEVFAGEPRDDEMIKTATSLDSAHLIHGKNLHLLKSNFYLCLQFGLLRWLKQFNPDILIVEANPRYLRTPAALRWMRKRARPVIGWGLGAPPISGLLTGLRRRRRTHFISQFDALITYSQTGADEYARLGFPPERILIAINAVAPAPTHPLPVRPVPAKDQPERVLFVGRLQARKQVDQLLRACAQLPELLQPDLVIVGDGPDRERLENLAEEVYPRAVFTGALYGAELAEQFREADLFVLPGTGGLALQQAMSYGLPLIAAEADGTQADLVRPENGWQIPPDDLPALGAALSTALRDIPMLRKMGAESYRIVSEEINLEKMVAVFIEALKRSLP</sequence>
<dbReference type="InterPro" id="IPR028098">
    <property type="entry name" value="Glyco_trans_4-like_N"/>
</dbReference>
<dbReference type="KEGG" id="abat:CFX1CAM_2031"/>
<keyword evidence="4" id="KW-1185">Reference proteome</keyword>
<name>A0A1Y6K682_9CHLR</name>